<feature type="compositionally biased region" description="Low complexity" evidence="2">
    <location>
        <begin position="1065"/>
        <end position="1103"/>
    </location>
</feature>
<dbReference type="Proteomes" id="UP000236333">
    <property type="component" value="Unassembled WGS sequence"/>
</dbReference>
<protein>
    <submittedName>
        <fullName evidence="3">Centrosomal protein</fullName>
    </submittedName>
</protein>
<proteinExistence type="predicted"/>
<sequence length="1349" mass="139926">MAMASGDGDGTPRTPDRTYILSITILDGRAFGPDVHAVLCAATFAGETKLTPYSVGRDAHVWNTELQWRVTLDQFRRLTSLGQKDCKVVLFNKDGTKEGTKVGWFVVDIRAAKLQAQYKKDEGVWMTLLGAKRGEAPQVCVLAWFYEDRPGAVSPPGPKRSPSRPRATRRQAPTQAAGPSGDGPDAQPEGAHAGSAAGGGSGADQQPDSAAARGDSADGGEAGIRGVAAPPPAQHPTAGLPHFGSPSRGPSVDDGPFRRFALTVDVRTFQSSKRLPLSSANVYVQAVLPADLIELVVGSGFRLPSRLAPLRSHPAVDVPRGAEASLPNGYGTVEFSAGVVQLARVLASEPRIGVEAWHKERFRTDILLGAGSVPLTPLLQGAWVDGYAPLFAIVATSSGSGAAAGGEMREERVQMAMLRVVLSLEDKGPAPPPGSQAAAALQQPAAVSAHAESLAQRPSPYQPGDDSTYGAPGSATAAAATDAFAPALPAAEEEDAGFSIQEMRPPLPPPADGGAEAEPYEPGPSAARAVVPAAAAPPRQALPSSLPPAHRAAAPPAFSMPPLAAIAGASGASREAHGAGGGDASAAAALRGLPEFEAAWELEVWKKAEEARWRSELREREAQRMLVLESEWRRRERSREAELGSLRSEYVALEERALQALSTAEGRERRILAAEEALLRRRKELEREYSGRMTEAEAAVRRLQVECEHQLDIERDRNAELVRRVAMLEERLGASDARCLSVENEFADFRAASRSTPEAELARQLAEARETAKAADVRAAKASKAKQGYKEQVRKLAEQLASLQRRRQRDDDASFPRPTGLPASQAPVHGHGSAAIRAAAEEQARYAASQQQELATMRTQLAAIKAAALAQLSPGTSPRAERERAGMGGGGEAAAAGSGRAVHVDGGGGDGRAEDAAADLDLRRVDQQQRPGRQDWRPAPTASLDEAPARQHSAARGSGAGEHRADAAGSTAHGPAPLPSSDPASTPVHHPRPTAPDGSSAASNSSSRSSGASVTARDDPAARTHSQQQQQHHQQQPSLSGPTTAQYEHSEREGGGRGGGEAGPDGRWPQPRGSARTAAASAPSSSMAGAPRQPQQAQAAPYRGAHEEPAAAAPAASAPVAAASRHQAWGGRGDGGAGSPDWGPGSWERGDANVEAGPGPGSGRGRGVGSGGEERRRSLADHLASATSAAALTAVDRHPAGTQGGPAGAGGGSRRGWGSGAGGDGGSRGGGGRGWEDGPASVGSSWEHGGGGGAEATLRPQSSAPSRLPQPEQSGGSRGLRDVRADPDPDVDSDVSGSHVDLAEVQRLTRRKMELLQGGSYGLDHPVVQLLDERIQALMAATAGLPVEG</sequence>
<feature type="coiled-coil region" evidence="1">
    <location>
        <begin position="668"/>
        <end position="731"/>
    </location>
</feature>
<evidence type="ECO:0000313" key="4">
    <source>
        <dbReference type="Proteomes" id="UP000236333"/>
    </source>
</evidence>
<evidence type="ECO:0000256" key="1">
    <source>
        <dbReference type="SAM" id="Coils"/>
    </source>
</evidence>
<keyword evidence="4" id="KW-1185">Reference proteome</keyword>
<feature type="region of interest" description="Disordered" evidence="2">
    <location>
        <begin position="151"/>
        <end position="254"/>
    </location>
</feature>
<feature type="compositionally biased region" description="Low complexity" evidence="2">
    <location>
        <begin position="1110"/>
        <end position="1124"/>
    </location>
</feature>
<name>A0A2J8ACR7_9CHLO</name>
<feature type="compositionally biased region" description="Polar residues" evidence="2">
    <location>
        <begin position="1037"/>
        <end position="1047"/>
    </location>
</feature>
<evidence type="ECO:0000256" key="2">
    <source>
        <dbReference type="SAM" id="MobiDB-lite"/>
    </source>
</evidence>
<dbReference type="PANTHER" id="PTHR21574">
    <property type="entry name" value="CENTROSOMAL PROTEIN OF 120 KDA"/>
    <property type="match status" value="1"/>
</dbReference>
<feature type="region of interest" description="Disordered" evidence="2">
    <location>
        <begin position="872"/>
        <end position="1299"/>
    </location>
</feature>
<feature type="region of interest" description="Disordered" evidence="2">
    <location>
        <begin position="491"/>
        <end position="529"/>
    </location>
</feature>
<keyword evidence="1" id="KW-0175">Coiled coil</keyword>
<feature type="region of interest" description="Disordered" evidence="2">
    <location>
        <begin position="802"/>
        <end position="833"/>
    </location>
</feature>
<dbReference type="EMBL" id="PGGS01000060">
    <property type="protein sequence ID" value="PNH10303.1"/>
    <property type="molecule type" value="Genomic_DNA"/>
</dbReference>
<dbReference type="GO" id="GO:0005815">
    <property type="term" value="C:microtubule organizing center"/>
    <property type="evidence" value="ECO:0007669"/>
    <property type="project" value="TreeGrafter"/>
</dbReference>
<feature type="compositionally biased region" description="Gly residues" evidence="2">
    <location>
        <begin position="1202"/>
        <end position="1233"/>
    </location>
</feature>
<feature type="compositionally biased region" description="Gly residues" evidence="2">
    <location>
        <begin position="1158"/>
        <end position="1171"/>
    </location>
</feature>
<dbReference type="GO" id="GO:0010564">
    <property type="term" value="P:regulation of cell cycle process"/>
    <property type="evidence" value="ECO:0007669"/>
    <property type="project" value="TreeGrafter"/>
</dbReference>
<gene>
    <name evidence="3" type="ORF">TSOC_002983</name>
</gene>
<feature type="compositionally biased region" description="Low complexity" evidence="2">
    <location>
        <begin position="1183"/>
        <end position="1194"/>
    </location>
</feature>
<feature type="compositionally biased region" description="Basic and acidic residues" evidence="2">
    <location>
        <begin position="911"/>
        <end position="936"/>
    </location>
</feature>
<dbReference type="PANTHER" id="PTHR21574:SF0">
    <property type="entry name" value="CENTROSOMAL PROTEIN OF 120 KDA"/>
    <property type="match status" value="1"/>
</dbReference>
<dbReference type="InterPro" id="IPR035892">
    <property type="entry name" value="C2_domain_sf"/>
</dbReference>
<feature type="compositionally biased region" description="Polar residues" evidence="2">
    <location>
        <begin position="1259"/>
        <end position="1275"/>
    </location>
</feature>
<dbReference type="OrthoDB" id="332250at2759"/>
<dbReference type="InterPro" id="IPR039893">
    <property type="entry name" value="CEP120-like"/>
</dbReference>
<feature type="compositionally biased region" description="Low complexity" evidence="2">
    <location>
        <begin position="435"/>
        <end position="451"/>
    </location>
</feature>
<accession>A0A2J8ACR7</accession>
<organism evidence="3 4">
    <name type="scientific">Tetrabaena socialis</name>
    <dbReference type="NCBI Taxonomy" id="47790"/>
    <lineage>
        <taxon>Eukaryota</taxon>
        <taxon>Viridiplantae</taxon>
        <taxon>Chlorophyta</taxon>
        <taxon>core chlorophytes</taxon>
        <taxon>Chlorophyceae</taxon>
        <taxon>CS clade</taxon>
        <taxon>Chlamydomonadales</taxon>
        <taxon>Tetrabaenaceae</taxon>
        <taxon>Tetrabaena</taxon>
    </lineage>
</organism>
<reference evidence="3 4" key="1">
    <citation type="journal article" date="2017" name="Mol. Biol. Evol.">
        <title>The 4-celled Tetrabaena socialis nuclear genome reveals the essential components for genetic control of cell number at the origin of multicellularity in the volvocine lineage.</title>
        <authorList>
            <person name="Featherston J."/>
            <person name="Arakaki Y."/>
            <person name="Hanschen E.R."/>
            <person name="Ferris P.J."/>
            <person name="Michod R.E."/>
            <person name="Olson B.J.S.C."/>
            <person name="Nozaki H."/>
            <person name="Durand P.M."/>
        </authorList>
    </citation>
    <scope>NUCLEOTIDE SEQUENCE [LARGE SCALE GENOMIC DNA]</scope>
    <source>
        <strain evidence="3 4">NIES-571</strain>
    </source>
</reference>
<feature type="region of interest" description="Disordered" evidence="2">
    <location>
        <begin position="534"/>
        <end position="553"/>
    </location>
</feature>
<evidence type="ECO:0000313" key="3">
    <source>
        <dbReference type="EMBL" id="PNH10303.1"/>
    </source>
</evidence>
<comment type="caution">
    <text evidence="3">The sequence shown here is derived from an EMBL/GenBank/DDBJ whole genome shotgun (WGS) entry which is preliminary data.</text>
</comment>
<feature type="compositionally biased region" description="Low complexity" evidence="2">
    <location>
        <begin position="999"/>
        <end position="1013"/>
    </location>
</feature>
<feature type="compositionally biased region" description="Low complexity" evidence="2">
    <location>
        <begin position="1027"/>
        <end position="1036"/>
    </location>
</feature>
<feature type="region of interest" description="Disordered" evidence="2">
    <location>
        <begin position="425"/>
        <end position="475"/>
    </location>
</feature>
<dbReference type="Gene3D" id="2.60.40.150">
    <property type="entry name" value="C2 domain"/>
    <property type="match status" value="1"/>
</dbReference>